<evidence type="ECO:0008006" key="5">
    <source>
        <dbReference type="Google" id="ProtNLM"/>
    </source>
</evidence>
<accession>A0ABM9AMR0</accession>
<keyword evidence="1" id="KW-1133">Transmembrane helix</keyword>
<proteinExistence type="predicted"/>
<evidence type="ECO:0000313" key="4">
    <source>
        <dbReference type="Proteomes" id="UP000837932"/>
    </source>
</evidence>
<evidence type="ECO:0000256" key="2">
    <source>
        <dbReference type="SAM" id="SignalP"/>
    </source>
</evidence>
<organism evidence="3 4">
    <name type="scientific">Emticicia aquatica</name>
    <dbReference type="NCBI Taxonomy" id="1681835"/>
    <lineage>
        <taxon>Bacteria</taxon>
        <taxon>Pseudomonadati</taxon>
        <taxon>Bacteroidota</taxon>
        <taxon>Cytophagia</taxon>
        <taxon>Cytophagales</taxon>
        <taxon>Leadbetterellaceae</taxon>
        <taxon>Emticicia</taxon>
    </lineage>
</organism>
<dbReference type="Pfam" id="PF13584">
    <property type="entry name" value="BatD"/>
    <property type="match status" value="1"/>
</dbReference>
<name>A0ABM9AMR0_9BACT</name>
<feature type="signal peptide" evidence="2">
    <location>
        <begin position="1"/>
        <end position="23"/>
    </location>
</feature>
<dbReference type="Proteomes" id="UP000837932">
    <property type="component" value="Unassembled WGS sequence"/>
</dbReference>
<keyword evidence="4" id="KW-1185">Reference proteome</keyword>
<feature type="transmembrane region" description="Helical" evidence="1">
    <location>
        <begin position="432"/>
        <end position="448"/>
    </location>
</feature>
<reference evidence="3" key="1">
    <citation type="submission" date="2021-12" db="EMBL/GenBank/DDBJ databases">
        <authorList>
            <person name="Rodrigo-Torres L."/>
            <person name="Arahal R. D."/>
            <person name="Lucena T."/>
        </authorList>
    </citation>
    <scope>NUCLEOTIDE SEQUENCE</scope>
    <source>
        <strain evidence="3">CECT 8858</strain>
    </source>
</reference>
<sequence>MNRANLHILCVFLLLLVSNFTLAQQEEVKIELGKRNILIDENFTVKVIIKNTDKSSVSSFPDFPNFTKGAKQKVFSKNPVGYTITQSYTAIKEGNFKIPSFTLNVNGKEYNSEAFNIIVTQPKEVVEEEKTETLIEKSGRNAFLAMTVNKSKVYVGEGFRVFLAFYVAENNTVQMDFPDDLNAQVDAIAKKIKSTDCLEERITITNLVGEPSTINGKKYLAYKFFEALYFPLNNKPVNIPAVSLKMLQASKKNTAKETVNFTDIPQTINVLDLPEHPLKDKVSAGNFSLGEQIETHQPNTGKSFSYSFRIVGDGNFSTVNTTPPSNDSFFDFYPPEIKEIHTNAQPTREKQFRYRILPKDSGQYQLDKYFYWVFFNTKTEKYDTLKSKIKIKVLGKTIANKDSDSSNDIFAGIEKLDTTHIETNYQEVMKNILNLIIICMIIGSLYLFNWNSKNKNSNDA</sequence>
<keyword evidence="1" id="KW-0472">Membrane</keyword>
<keyword evidence="1" id="KW-0812">Transmembrane</keyword>
<dbReference type="PANTHER" id="PTHR40940:SF2">
    <property type="entry name" value="BATD"/>
    <property type="match status" value="1"/>
</dbReference>
<dbReference type="InterPro" id="IPR025738">
    <property type="entry name" value="BatD"/>
</dbReference>
<evidence type="ECO:0000256" key="1">
    <source>
        <dbReference type="SAM" id="Phobius"/>
    </source>
</evidence>
<keyword evidence="2" id="KW-0732">Signal</keyword>
<dbReference type="EMBL" id="CAKLPY010000001">
    <property type="protein sequence ID" value="CAH0994774.1"/>
    <property type="molecule type" value="Genomic_DNA"/>
</dbReference>
<feature type="chain" id="PRO_5045429565" description="Oxygen tolerance protein BatD" evidence="2">
    <location>
        <begin position="24"/>
        <end position="460"/>
    </location>
</feature>
<evidence type="ECO:0000313" key="3">
    <source>
        <dbReference type="EMBL" id="CAH0994774.1"/>
    </source>
</evidence>
<gene>
    <name evidence="3" type="ORF">EMA8858_00886</name>
</gene>
<dbReference type="PANTHER" id="PTHR40940">
    <property type="entry name" value="PROTEIN BATD-RELATED"/>
    <property type="match status" value="1"/>
</dbReference>
<protein>
    <recommendedName>
        <fullName evidence="5">Oxygen tolerance protein BatD</fullName>
    </recommendedName>
</protein>
<comment type="caution">
    <text evidence="3">The sequence shown here is derived from an EMBL/GenBank/DDBJ whole genome shotgun (WGS) entry which is preliminary data.</text>
</comment>